<name>A0A0F8VBA4_9EURO</name>
<accession>A0A0F8VBA4</accession>
<dbReference type="PANTHER" id="PTHR10804:SF11">
    <property type="entry name" value="PROLIFERATION-ASSOCIATED PROTEIN 2G4"/>
    <property type="match status" value="1"/>
</dbReference>
<feature type="compositionally biased region" description="Basic residues" evidence="2">
    <location>
        <begin position="373"/>
        <end position="384"/>
    </location>
</feature>
<dbReference type="EMBL" id="JYKN01001468">
    <property type="protein sequence ID" value="KKK20341.1"/>
    <property type="molecule type" value="Genomic_DNA"/>
</dbReference>
<dbReference type="Gene3D" id="3.90.230.10">
    <property type="entry name" value="Creatinase/methionine aminopeptidase superfamily"/>
    <property type="match status" value="1"/>
</dbReference>
<proteinExistence type="inferred from homology"/>
<dbReference type="Proteomes" id="UP000034947">
    <property type="component" value="Unassembled WGS sequence"/>
</dbReference>
<dbReference type="VEuPathDB" id="FungiDB:P175DRAFT_0505009"/>
<dbReference type="InterPro" id="IPR036005">
    <property type="entry name" value="Creatinase/aminopeptidase-like"/>
</dbReference>
<dbReference type="InterPro" id="IPR036388">
    <property type="entry name" value="WH-like_DNA-bd_sf"/>
</dbReference>
<dbReference type="Gene3D" id="1.10.10.10">
    <property type="entry name" value="Winged helix-like DNA-binding domain superfamily/Winged helix DNA-binding domain"/>
    <property type="match status" value="1"/>
</dbReference>
<dbReference type="CDD" id="cd01089">
    <property type="entry name" value="PA2G4-like"/>
    <property type="match status" value="1"/>
</dbReference>
<protein>
    <recommendedName>
        <fullName evidence="3">Peptidase M24 domain-containing protein</fullName>
    </recommendedName>
</protein>
<evidence type="ECO:0000313" key="4">
    <source>
        <dbReference type="EMBL" id="KKK20341.1"/>
    </source>
</evidence>
<reference evidence="4 5" key="1">
    <citation type="submission" date="2015-02" db="EMBL/GenBank/DDBJ databases">
        <title>Draft Genome Sequences of Two Closely-Related Aflatoxigenic Aspergillus Species Obtained from the Cote d'Ivoire.</title>
        <authorList>
            <person name="Moore G.G."/>
            <person name="Beltz S.B."/>
            <person name="Mack B.M."/>
        </authorList>
    </citation>
    <scope>NUCLEOTIDE SEQUENCE [LARGE SCALE GENOMIC DNA]</scope>
    <source>
        <strain evidence="4 5">SRRC1432</strain>
    </source>
</reference>
<evidence type="ECO:0000259" key="3">
    <source>
        <dbReference type="Pfam" id="PF00557"/>
    </source>
</evidence>
<keyword evidence="5" id="KW-1185">Reference proteome</keyword>
<evidence type="ECO:0000256" key="1">
    <source>
        <dbReference type="ARBA" id="ARBA00007319"/>
    </source>
</evidence>
<dbReference type="Pfam" id="PF00557">
    <property type="entry name" value="Peptidase_M24"/>
    <property type="match status" value="1"/>
</dbReference>
<dbReference type="InterPro" id="IPR036390">
    <property type="entry name" value="WH_DNA-bd_sf"/>
</dbReference>
<comment type="similarity">
    <text evidence="1">Belongs to the peptidase M24 family.</text>
</comment>
<feature type="domain" description="Peptidase M24" evidence="3">
    <location>
        <begin position="11"/>
        <end position="167"/>
    </location>
</feature>
<dbReference type="SUPFAM" id="SSF55920">
    <property type="entry name" value="Creatinase/aminopeptidase"/>
    <property type="match status" value="1"/>
</dbReference>
<dbReference type="SUPFAM" id="SSF46785">
    <property type="entry name" value="Winged helix' DNA-binding domain"/>
    <property type="match status" value="1"/>
</dbReference>
<comment type="caution">
    <text evidence="4">The sequence shown here is derived from an EMBL/GenBank/DDBJ whole genome shotgun (WGS) entry which is preliminary data.</text>
</comment>
<organism evidence="4 5">
    <name type="scientific">Aspergillus ochraceoroseus</name>
    <dbReference type="NCBI Taxonomy" id="138278"/>
    <lineage>
        <taxon>Eukaryota</taxon>
        <taxon>Fungi</taxon>
        <taxon>Dikarya</taxon>
        <taxon>Ascomycota</taxon>
        <taxon>Pezizomycotina</taxon>
        <taxon>Eurotiomycetes</taxon>
        <taxon>Eurotiomycetidae</taxon>
        <taxon>Eurotiales</taxon>
        <taxon>Aspergillaceae</taxon>
        <taxon>Aspergillus</taxon>
        <taxon>Aspergillus subgen. Nidulantes</taxon>
    </lineage>
</organism>
<dbReference type="AlphaFoldDB" id="A0A0F8VBA4"/>
<feature type="non-terminal residue" evidence="4">
    <location>
        <position position="1"/>
    </location>
</feature>
<dbReference type="FunFam" id="3.90.230.10:FF:000016">
    <property type="entry name" value="Putative curved dna-binding protein"/>
    <property type="match status" value="1"/>
</dbReference>
<feature type="region of interest" description="Disordered" evidence="2">
    <location>
        <begin position="370"/>
        <end position="390"/>
    </location>
</feature>
<evidence type="ECO:0000256" key="2">
    <source>
        <dbReference type="SAM" id="MobiDB-lite"/>
    </source>
</evidence>
<evidence type="ECO:0000313" key="5">
    <source>
        <dbReference type="Proteomes" id="UP000034947"/>
    </source>
</evidence>
<dbReference type="InterPro" id="IPR047113">
    <property type="entry name" value="PA2G4/ARX1"/>
</dbReference>
<dbReference type="OrthoDB" id="5876363at2759"/>
<sequence length="390" mass="42256">YTLNNPDTLTKYKTAAQISHKVLEAVSALCVEGSKVVEICQAGDKLLEEEIAKVYKGKKITKGIGHPTTVSPSSYVTPYTPLVSDTQEAETALKAGELVKIQLGAQIDGFGTIVCDMVVVGASEVTGREADLIHATYYANELLLRLMVPPGLLASGTDEEKKKAAAEKPPTQARITQLIEKVAKTYDCNVVENTTSWMFERNEIEAEKKIIISPGSGVKGEGVPAVGEVWGVEIGLSLGSGKVKTLPLRSTLHRRTTTTYQLKRPSSRQTLSEVVKKFGQFPFSLRQLEDEKAAKVGVVECVRGGVLRQYEPAGDAENATVSRLLTTVAITKNGLTRLAAPTAPDFEKVKSDKKIEDEEILKILEAPLSKSTGNKKSKNKKKKAAKSDEE</sequence>
<dbReference type="PANTHER" id="PTHR10804">
    <property type="entry name" value="PROTEASE FAMILY M24 METHIONYL AMINOPEPTIDASE, AMINOPEPTIDASE P"/>
    <property type="match status" value="1"/>
</dbReference>
<dbReference type="FunFam" id="1.10.10.10:FF:000029">
    <property type="entry name" value="Proliferation-associated 2G4, a"/>
    <property type="match status" value="1"/>
</dbReference>
<gene>
    <name evidence="4" type="ORF">AOCH_001792</name>
</gene>
<dbReference type="InterPro" id="IPR000994">
    <property type="entry name" value="Pept_M24"/>
</dbReference>